<keyword evidence="2" id="KW-1185">Reference proteome</keyword>
<proteinExistence type="predicted"/>
<protein>
    <submittedName>
        <fullName evidence="1">Uncharacterized protein</fullName>
    </submittedName>
</protein>
<dbReference type="Proteomes" id="UP000287171">
    <property type="component" value="Unassembled WGS sequence"/>
</dbReference>
<name>A0A402B633_9CHLR</name>
<dbReference type="EMBL" id="BIFT01000001">
    <property type="protein sequence ID" value="GCE26804.1"/>
    <property type="molecule type" value="Genomic_DNA"/>
</dbReference>
<organism evidence="1 2">
    <name type="scientific">Dictyobacter alpinus</name>
    <dbReference type="NCBI Taxonomy" id="2014873"/>
    <lineage>
        <taxon>Bacteria</taxon>
        <taxon>Bacillati</taxon>
        <taxon>Chloroflexota</taxon>
        <taxon>Ktedonobacteria</taxon>
        <taxon>Ktedonobacterales</taxon>
        <taxon>Dictyobacteraceae</taxon>
        <taxon>Dictyobacter</taxon>
    </lineage>
</organism>
<comment type="caution">
    <text evidence="1">The sequence shown here is derived from an EMBL/GenBank/DDBJ whole genome shotgun (WGS) entry which is preliminary data.</text>
</comment>
<gene>
    <name evidence="1" type="ORF">KDA_22880</name>
</gene>
<evidence type="ECO:0000313" key="1">
    <source>
        <dbReference type="EMBL" id="GCE26804.1"/>
    </source>
</evidence>
<accession>A0A402B633</accession>
<evidence type="ECO:0000313" key="2">
    <source>
        <dbReference type="Proteomes" id="UP000287171"/>
    </source>
</evidence>
<reference evidence="2" key="1">
    <citation type="submission" date="2018-12" db="EMBL/GenBank/DDBJ databases">
        <title>Tengunoibacter tsumagoiensis gen. nov., sp. nov., Dictyobacter kobayashii sp. nov., D. alpinus sp. nov., and D. joshuensis sp. nov. and description of Dictyobacteraceae fam. nov. within the order Ktedonobacterales isolated from Tengu-no-mugimeshi.</title>
        <authorList>
            <person name="Wang C.M."/>
            <person name="Zheng Y."/>
            <person name="Sakai Y."/>
            <person name="Toyoda A."/>
            <person name="Minakuchi Y."/>
            <person name="Abe K."/>
            <person name="Yokota A."/>
            <person name="Yabe S."/>
        </authorList>
    </citation>
    <scope>NUCLEOTIDE SEQUENCE [LARGE SCALE GENOMIC DNA]</scope>
    <source>
        <strain evidence="2">Uno16</strain>
    </source>
</reference>
<dbReference type="OrthoDB" id="154763at2"/>
<sequence length="216" mass="24522">MSQAQIQTYASCNQETFLATLQRYRQALELLGCKDQNVLDWINAISWPENDDDPFGDIYAAPVLLTPPGAPALECSGIEISLYTQPAVPSLEDLPPWIGFNLLVETEQLHEDENNIEPYSSEVGQSIWQILQVLAHEFTEVGAYFTDEWQENQSWRVIIENAGDPWIFYLGIFPRRLAEHFERIPSGYLGTLVDAGFGFAQINRWQTIPWETTAPA</sequence>
<dbReference type="RefSeq" id="WP_126627218.1">
    <property type="nucleotide sequence ID" value="NZ_BIFT01000001.1"/>
</dbReference>
<dbReference type="AlphaFoldDB" id="A0A402B633"/>